<gene>
    <name evidence="8" type="ORF">ACFSKL_06625</name>
</gene>
<evidence type="ECO:0000256" key="4">
    <source>
        <dbReference type="ARBA" id="ARBA00023014"/>
    </source>
</evidence>
<protein>
    <submittedName>
        <fullName evidence="8">Rieske (2Fe-2S) protein</fullName>
    </submittedName>
</protein>
<dbReference type="InterPro" id="IPR017941">
    <property type="entry name" value="Rieske_2Fe-2S"/>
</dbReference>
<keyword evidence="1" id="KW-0001">2Fe-2S</keyword>
<evidence type="ECO:0000313" key="8">
    <source>
        <dbReference type="EMBL" id="MFD2034457.1"/>
    </source>
</evidence>
<keyword evidence="4" id="KW-0411">Iron-sulfur</keyword>
<evidence type="ECO:0000256" key="1">
    <source>
        <dbReference type="ARBA" id="ARBA00022714"/>
    </source>
</evidence>
<evidence type="ECO:0000256" key="2">
    <source>
        <dbReference type="ARBA" id="ARBA00022723"/>
    </source>
</evidence>
<dbReference type="InterPro" id="IPR036922">
    <property type="entry name" value="Rieske_2Fe-2S_sf"/>
</dbReference>
<comment type="similarity">
    <text evidence="6">Belongs to the bacterial ring-hydroxylating dioxygenase ferredoxin component family.</text>
</comment>
<name>A0ABW4VIF4_9BACT</name>
<comment type="caution">
    <text evidence="8">The sequence shown here is derived from an EMBL/GenBank/DDBJ whole genome shotgun (WGS) entry which is preliminary data.</text>
</comment>
<reference evidence="9" key="1">
    <citation type="journal article" date="2019" name="Int. J. Syst. Evol. Microbiol.">
        <title>The Global Catalogue of Microorganisms (GCM) 10K type strain sequencing project: providing services to taxonomists for standard genome sequencing and annotation.</title>
        <authorList>
            <consortium name="The Broad Institute Genomics Platform"/>
            <consortium name="The Broad Institute Genome Sequencing Center for Infectious Disease"/>
            <person name="Wu L."/>
            <person name="Ma J."/>
        </authorList>
    </citation>
    <scope>NUCLEOTIDE SEQUENCE [LARGE SCALE GENOMIC DNA]</scope>
    <source>
        <strain evidence="9">CGMCC 1.15180</strain>
    </source>
</reference>
<proteinExistence type="inferred from homology"/>
<dbReference type="Gene3D" id="2.102.10.10">
    <property type="entry name" value="Rieske [2Fe-2S] iron-sulphur domain"/>
    <property type="match status" value="1"/>
</dbReference>
<evidence type="ECO:0000259" key="7">
    <source>
        <dbReference type="PROSITE" id="PS51296"/>
    </source>
</evidence>
<evidence type="ECO:0000256" key="6">
    <source>
        <dbReference type="ARBA" id="ARBA00038001"/>
    </source>
</evidence>
<sequence length="106" mass="11918">MKTFTLGQDKEQALQLIPDRKIKVVRLGNTKICVSRIGDSFYAFETQCPHRKAELQQGVVTSFGEIVCPLHEYRFDMKTGDVKSGSCGELLTYKVELTGDGLKIYV</sequence>
<dbReference type="EMBL" id="JBHUHR010000015">
    <property type="protein sequence ID" value="MFD2034457.1"/>
    <property type="molecule type" value="Genomic_DNA"/>
</dbReference>
<feature type="domain" description="Rieske" evidence="7">
    <location>
        <begin position="9"/>
        <end position="104"/>
    </location>
</feature>
<evidence type="ECO:0000256" key="5">
    <source>
        <dbReference type="ARBA" id="ARBA00034078"/>
    </source>
</evidence>
<keyword evidence="9" id="KW-1185">Reference proteome</keyword>
<comment type="cofactor">
    <cofactor evidence="5">
        <name>[2Fe-2S] cluster</name>
        <dbReference type="ChEBI" id="CHEBI:190135"/>
    </cofactor>
</comment>
<keyword evidence="2" id="KW-0479">Metal-binding</keyword>
<dbReference type="Pfam" id="PF00355">
    <property type="entry name" value="Rieske"/>
    <property type="match status" value="1"/>
</dbReference>
<dbReference type="PANTHER" id="PTHR21496:SF0">
    <property type="entry name" value="RIESKE DOMAIN-CONTAINING PROTEIN"/>
    <property type="match status" value="1"/>
</dbReference>
<organism evidence="8 9">
    <name type="scientific">Belliella marina</name>
    <dbReference type="NCBI Taxonomy" id="1644146"/>
    <lineage>
        <taxon>Bacteria</taxon>
        <taxon>Pseudomonadati</taxon>
        <taxon>Bacteroidota</taxon>
        <taxon>Cytophagia</taxon>
        <taxon>Cytophagales</taxon>
        <taxon>Cyclobacteriaceae</taxon>
        <taxon>Belliella</taxon>
    </lineage>
</organism>
<dbReference type="RefSeq" id="WP_376884607.1">
    <property type="nucleotide sequence ID" value="NZ_JBHUHR010000015.1"/>
</dbReference>
<dbReference type="PROSITE" id="PS51296">
    <property type="entry name" value="RIESKE"/>
    <property type="match status" value="1"/>
</dbReference>
<dbReference type="Proteomes" id="UP001597361">
    <property type="component" value="Unassembled WGS sequence"/>
</dbReference>
<evidence type="ECO:0000256" key="3">
    <source>
        <dbReference type="ARBA" id="ARBA00023004"/>
    </source>
</evidence>
<keyword evidence="3" id="KW-0408">Iron</keyword>
<dbReference type="SUPFAM" id="SSF50022">
    <property type="entry name" value="ISP domain"/>
    <property type="match status" value="1"/>
</dbReference>
<evidence type="ECO:0000313" key="9">
    <source>
        <dbReference type="Proteomes" id="UP001597361"/>
    </source>
</evidence>
<dbReference type="PANTHER" id="PTHR21496">
    <property type="entry name" value="FERREDOXIN-RELATED"/>
    <property type="match status" value="1"/>
</dbReference>
<accession>A0ABW4VIF4</accession>